<dbReference type="InterPro" id="IPR029063">
    <property type="entry name" value="SAM-dependent_MTases_sf"/>
</dbReference>
<keyword evidence="5" id="KW-0949">S-adenosyl-L-methionine</keyword>
<dbReference type="EC" id="2.1.1.80" evidence="2"/>
<dbReference type="SMART" id="SM00138">
    <property type="entry name" value="MeTrc"/>
    <property type="match status" value="1"/>
</dbReference>
<evidence type="ECO:0000256" key="3">
    <source>
        <dbReference type="ARBA" id="ARBA00022603"/>
    </source>
</evidence>
<keyword evidence="4" id="KW-0808">Transferase</keyword>
<evidence type="ECO:0000259" key="6">
    <source>
        <dbReference type="PROSITE" id="PS50123"/>
    </source>
</evidence>
<sequence>MSVSPQSFAFVSDLVRTRSAIQLPPGKEYLVENRLLPVARSAGFTGPAAIDEFVRHAPGDPAALERIVEALTTNETSWFRDRVPFDTLRETVLPAVTSGGPGPGIRIWSAACSTGQEPYSVAMTLAETGIRDFSILATDLSGEVLDRARAGVYSQLEVNRGLPAALLVRYFSREGSRWRIDIPMRSSVTFMRHNLLDQPPQWGPFDVVFLRNVLIYFDSPTKTAILRKIARVVRPGGFLFLGSAEAPWGAEPLWHRVGTAAGPVYQLSGDRS</sequence>
<evidence type="ECO:0000256" key="1">
    <source>
        <dbReference type="ARBA" id="ARBA00001541"/>
    </source>
</evidence>
<dbReference type="Proteomes" id="UP001596527">
    <property type="component" value="Unassembled WGS sequence"/>
</dbReference>
<dbReference type="GO" id="GO:0008168">
    <property type="term" value="F:methyltransferase activity"/>
    <property type="evidence" value="ECO:0007669"/>
    <property type="project" value="UniProtKB-KW"/>
</dbReference>
<dbReference type="Pfam" id="PF01739">
    <property type="entry name" value="CheR"/>
    <property type="match status" value="1"/>
</dbReference>
<accession>A0ABW2SM91</accession>
<evidence type="ECO:0000313" key="8">
    <source>
        <dbReference type="Proteomes" id="UP001596527"/>
    </source>
</evidence>
<dbReference type="InterPro" id="IPR000780">
    <property type="entry name" value="CheR_MeTrfase"/>
</dbReference>
<dbReference type="RefSeq" id="WP_380974171.1">
    <property type="nucleotide sequence ID" value="NZ_JBHTEF010000001.1"/>
</dbReference>
<dbReference type="EMBL" id="JBHTEF010000001">
    <property type="protein sequence ID" value="MFC7581167.1"/>
    <property type="molecule type" value="Genomic_DNA"/>
</dbReference>
<dbReference type="SUPFAM" id="SSF53335">
    <property type="entry name" value="S-adenosyl-L-methionine-dependent methyltransferases"/>
    <property type="match status" value="1"/>
</dbReference>
<feature type="domain" description="CheR-type methyltransferase" evidence="6">
    <location>
        <begin position="1"/>
        <end position="270"/>
    </location>
</feature>
<dbReference type="GO" id="GO:0032259">
    <property type="term" value="P:methylation"/>
    <property type="evidence" value="ECO:0007669"/>
    <property type="project" value="UniProtKB-KW"/>
</dbReference>
<evidence type="ECO:0000256" key="2">
    <source>
        <dbReference type="ARBA" id="ARBA00012534"/>
    </source>
</evidence>
<keyword evidence="3 7" id="KW-0489">Methyltransferase</keyword>
<evidence type="ECO:0000256" key="4">
    <source>
        <dbReference type="ARBA" id="ARBA00022679"/>
    </source>
</evidence>
<dbReference type="Gene3D" id="1.10.155.10">
    <property type="entry name" value="Chemotaxis receptor methyltransferase CheR, N-terminal domain"/>
    <property type="match status" value="1"/>
</dbReference>
<dbReference type="InterPro" id="IPR022642">
    <property type="entry name" value="CheR_C"/>
</dbReference>
<keyword evidence="8" id="KW-1185">Reference proteome</keyword>
<dbReference type="PRINTS" id="PR00996">
    <property type="entry name" value="CHERMTFRASE"/>
</dbReference>
<evidence type="ECO:0000256" key="5">
    <source>
        <dbReference type="ARBA" id="ARBA00022691"/>
    </source>
</evidence>
<dbReference type="PROSITE" id="PS50123">
    <property type="entry name" value="CHER"/>
    <property type="match status" value="1"/>
</dbReference>
<dbReference type="CDD" id="cd02440">
    <property type="entry name" value="AdoMet_MTases"/>
    <property type="match status" value="1"/>
</dbReference>
<gene>
    <name evidence="7" type="ORF">ACFQWG_08150</name>
</gene>
<dbReference type="PANTHER" id="PTHR24422:SF21">
    <property type="entry name" value="CHEMOTAXIS PROTEIN METHYLTRANSFERASE 1"/>
    <property type="match status" value="1"/>
</dbReference>
<proteinExistence type="predicted"/>
<dbReference type="Gene3D" id="3.40.50.150">
    <property type="entry name" value="Vaccinia Virus protein VP39"/>
    <property type="match status" value="1"/>
</dbReference>
<dbReference type="PANTHER" id="PTHR24422">
    <property type="entry name" value="CHEMOTAXIS PROTEIN METHYLTRANSFERASE"/>
    <property type="match status" value="1"/>
</dbReference>
<evidence type="ECO:0000313" key="7">
    <source>
        <dbReference type="EMBL" id="MFC7581167.1"/>
    </source>
</evidence>
<dbReference type="InterPro" id="IPR050903">
    <property type="entry name" value="Bact_Chemotaxis_MeTrfase"/>
</dbReference>
<dbReference type="InterPro" id="IPR036804">
    <property type="entry name" value="CheR_N_sf"/>
</dbReference>
<comment type="catalytic activity">
    <reaction evidence="1">
        <text>L-glutamyl-[protein] + S-adenosyl-L-methionine = [protein]-L-glutamate 5-O-methyl ester + S-adenosyl-L-homocysteine</text>
        <dbReference type="Rhea" id="RHEA:24452"/>
        <dbReference type="Rhea" id="RHEA-COMP:10208"/>
        <dbReference type="Rhea" id="RHEA-COMP:10311"/>
        <dbReference type="ChEBI" id="CHEBI:29973"/>
        <dbReference type="ChEBI" id="CHEBI:57856"/>
        <dbReference type="ChEBI" id="CHEBI:59789"/>
        <dbReference type="ChEBI" id="CHEBI:82795"/>
        <dbReference type="EC" id="2.1.1.80"/>
    </reaction>
</comment>
<protein>
    <recommendedName>
        <fullName evidence="2">protein-glutamate O-methyltransferase</fullName>
        <ecNumber evidence="2">2.1.1.80</ecNumber>
    </recommendedName>
</protein>
<organism evidence="7 8">
    <name type="scientific">Schaalia naturae</name>
    <dbReference type="NCBI Taxonomy" id="635203"/>
    <lineage>
        <taxon>Bacteria</taxon>
        <taxon>Bacillati</taxon>
        <taxon>Actinomycetota</taxon>
        <taxon>Actinomycetes</taxon>
        <taxon>Actinomycetales</taxon>
        <taxon>Actinomycetaceae</taxon>
        <taxon>Schaalia</taxon>
    </lineage>
</organism>
<reference evidence="8" key="1">
    <citation type="journal article" date="2019" name="Int. J. Syst. Evol. Microbiol.">
        <title>The Global Catalogue of Microorganisms (GCM) 10K type strain sequencing project: providing services to taxonomists for standard genome sequencing and annotation.</title>
        <authorList>
            <consortium name="The Broad Institute Genomics Platform"/>
            <consortium name="The Broad Institute Genome Sequencing Center for Infectious Disease"/>
            <person name="Wu L."/>
            <person name="Ma J."/>
        </authorList>
    </citation>
    <scope>NUCLEOTIDE SEQUENCE [LARGE SCALE GENOMIC DNA]</scope>
    <source>
        <strain evidence="8">CCUG 56698</strain>
    </source>
</reference>
<name>A0ABW2SM91_9ACTO</name>
<dbReference type="SUPFAM" id="SSF47757">
    <property type="entry name" value="Chemotaxis receptor methyltransferase CheR, N-terminal domain"/>
    <property type="match status" value="1"/>
</dbReference>
<comment type="caution">
    <text evidence="7">The sequence shown here is derived from an EMBL/GenBank/DDBJ whole genome shotgun (WGS) entry which is preliminary data.</text>
</comment>